<evidence type="ECO:0008006" key="15">
    <source>
        <dbReference type="Google" id="ProtNLM"/>
    </source>
</evidence>
<feature type="domain" description="XPG-I" evidence="11">
    <location>
        <begin position="138"/>
        <end position="207"/>
    </location>
</feature>
<gene>
    <name evidence="13" type="ORF">M9Y10_037910</name>
</gene>
<protein>
    <recommendedName>
        <fullName evidence="15">Exonuclease 1</fullName>
    </recommendedName>
</protein>
<evidence type="ECO:0000256" key="9">
    <source>
        <dbReference type="ARBA" id="ARBA00023242"/>
    </source>
</evidence>
<dbReference type="Pfam" id="PF00867">
    <property type="entry name" value="XPG_I"/>
    <property type="match status" value="1"/>
</dbReference>
<sequence length="413" mass="47332">MGVQNLLPLLSPISKLVHLSSFTGKRMAIDGFVWLHRASFRCAKELVDDPGTEHILPYVMGLLKKVISCGITPVVVFDGQQLPQKLNTNKKRHQERMEARAKAIELEANGFKEQAYSYYQKAVEITSATVFTWVQKLRDSNIEYIVAPYEADAELSFLCRNHYVDCVLTEDSDLLPYQTPITLFKLDSINLTVVMIKFEDILPHLQLTINQFIGLCCFSGCDYLDHINKLGIQTSLKYLREYGDPFEMLKNLKSAGKYFIPEDFEVQLKKSMLTYQAQRVYDPRIKQLVTLSPINSDQLDISTNDTDFLGPEIAPDLLQQIVSCEVDTRTYMKLRTEAPTGPISPYFKKKAMPINNQNKEQSHDDQNLTYLPPKSSSSKYFQNYKDYQSDFPDRRTMQAKSVKSYLQLSNPGH</sequence>
<evidence type="ECO:0000313" key="14">
    <source>
        <dbReference type="Proteomes" id="UP001470230"/>
    </source>
</evidence>
<dbReference type="Gene3D" id="3.40.50.1010">
    <property type="entry name" value="5'-nuclease"/>
    <property type="match status" value="1"/>
</dbReference>
<evidence type="ECO:0000259" key="12">
    <source>
        <dbReference type="SMART" id="SM00485"/>
    </source>
</evidence>
<dbReference type="PROSITE" id="PS00842">
    <property type="entry name" value="XPG_2"/>
    <property type="match status" value="1"/>
</dbReference>
<evidence type="ECO:0000256" key="4">
    <source>
        <dbReference type="ARBA" id="ARBA00022723"/>
    </source>
</evidence>
<keyword evidence="5" id="KW-0227">DNA damage</keyword>
<dbReference type="SUPFAM" id="SSF88723">
    <property type="entry name" value="PIN domain-like"/>
    <property type="match status" value="1"/>
</dbReference>
<dbReference type="InterPro" id="IPR006086">
    <property type="entry name" value="XPG-I_dom"/>
</dbReference>
<dbReference type="PANTHER" id="PTHR11081">
    <property type="entry name" value="FLAP ENDONUCLEASE FAMILY MEMBER"/>
    <property type="match status" value="1"/>
</dbReference>
<dbReference type="PRINTS" id="PR00853">
    <property type="entry name" value="XPGRADSUPER"/>
</dbReference>
<dbReference type="PANTHER" id="PTHR11081:SF65">
    <property type="entry name" value="DNA DAMAGE-INDUCIBLE PROTEIN DIN7-RELATED"/>
    <property type="match status" value="1"/>
</dbReference>
<evidence type="ECO:0000313" key="13">
    <source>
        <dbReference type="EMBL" id="KAK8886877.1"/>
    </source>
</evidence>
<evidence type="ECO:0000256" key="2">
    <source>
        <dbReference type="ARBA" id="ARBA00004123"/>
    </source>
</evidence>
<organism evidence="13 14">
    <name type="scientific">Tritrichomonas musculus</name>
    <dbReference type="NCBI Taxonomy" id="1915356"/>
    <lineage>
        <taxon>Eukaryota</taxon>
        <taxon>Metamonada</taxon>
        <taxon>Parabasalia</taxon>
        <taxon>Tritrichomonadida</taxon>
        <taxon>Tritrichomonadidae</taxon>
        <taxon>Tritrichomonas</taxon>
    </lineage>
</organism>
<evidence type="ECO:0000256" key="7">
    <source>
        <dbReference type="ARBA" id="ARBA00022842"/>
    </source>
</evidence>
<dbReference type="CDD" id="cd09901">
    <property type="entry name" value="H3TH_FEN1-like"/>
    <property type="match status" value="1"/>
</dbReference>
<dbReference type="Proteomes" id="UP001470230">
    <property type="component" value="Unassembled WGS sequence"/>
</dbReference>
<dbReference type="InterPro" id="IPR029060">
    <property type="entry name" value="PIN-like_dom_sf"/>
</dbReference>
<dbReference type="SMART" id="SM00279">
    <property type="entry name" value="HhH2"/>
    <property type="match status" value="1"/>
</dbReference>
<keyword evidence="4" id="KW-0479">Metal-binding</keyword>
<reference evidence="13 14" key="1">
    <citation type="submission" date="2024-04" db="EMBL/GenBank/DDBJ databases">
        <title>Tritrichomonas musculus Genome.</title>
        <authorList>
            <person name="Alves-Ferreira E."/>
            <person name="Grigg M."/>
            <person name="Lorenzi H."/>
            <person name="Galac M."/>
        </authorList>
    </citation>
    <scope>NUCLEOTIDE SEQUENCE [LARGE SCALE GENOMIC DNA]</scope>
    <source>
        <strain evidence="13 14">EAF2021</strain>
    </source>
</reference>
<dbReference type="InterPro" id="IPR036279">
    <property type="entry name" value="5-3_exonuclease_C_sf"/>
</dbReference>
<dbReference type="InterPro" id="IPR006084">
    <property type="entry name" value="XPG/Rad2"/>
</dbReference>
<evidence type="ECO:0000256" key="6">
    <source>
        <dbReference type="ARBA" id="ARBA00022801"/>
    </source>
</evidence>
<keyword evidence="6" id="KW-0378">Hydrolase</keyword>
<dbReference type="InterPro" id="IPR008918">
    <property type="entry name" value="HhH2"/>
</dbReference>
<evidence type="ECO:0000256" key="8">
    <source>
        <dbReference type="ARBA" id="ARBA00023204"/>
    </source>
</evidence>
<dbReference type="Pfam" id="PF00752">
    <property type="entry name" value="XPG_N"/>
    <property type="match status" value="1"/>
</dbReference>
<dbReference type="SMART" id="SM00484">
    <property type="entry name" value="XPGI"/>
    <property type="match status" value="1"/>
</dbReference>
<dbReference type="InterPro" id="IPR044752">
    <property type="entry name" value="PIN-like_EXO1"/>
</dbReference>
<keyword evidence="9" id="KW-0539">Nucleus</keyword>
<evidence type="ECO:0000256" key="1">
    <source>
        <dbReference type="ARBA" id="ARBA00001946"/>
    </source>
</evidence>
<feature type="region of interest" description="Disordered" evidence="10">
    <location>
        <begin position="357"/>
        <end position="413"/>
    </location>
</feature>
<dbReference type="SMART" id="SM00485">
    <property type="entry name" value="XPGN"/>
    <property type="match status" value="1"/>
</dbReference>
<evidence type="ECO:0000259" key="11">
    <source>
        <dbReference type="SMART" id="SM00484"/>
    </source>
</evidence>
<dbReference type="InterPro" id="IPR019974">
    <property type="entry name" value="XPG_CS"/>
</dbReference>
<keyword evidence="3" id="KW-0540">Nuclease</keyword>
<dbReference type="CDD" id="cd09857">
    <property type="entry name" value="PIN_EXO1"/>
    <property type="match status" value="1"/>
</dbReference>
<proteinExistence type="predicted"/>
<dbReference type="InterPro" id="IPR006085">
    <property type="entry name" value="XPG_DNA_repair_N"/>
</dbReference>
<comment type="cofactor">
    <cofactor evidence="1">
        <name>Mg(2+)</name>
        <dbReference type="ChEBI" id="CHEBI:18420"/>
    </cofactor>
</comment>
<accession>A0ABR2K8S4</accession>
<keyword evidence="8" id="KW-0234">DNA repair</keyword>
<feature type="domain" description="XPG N-terminal" evidence="12">
    <location>
        <begin position="1"/>
        <end position="99"/>
    </location>
</feature>
<keyword evidence="14" id="KW-1185">Reference proteome</keyword>
<feature type="compositionally biased region" description="Polar residues" evidence="10">
    <location>
        <begin position="398"/>
        <end position="413"/>
    </location>
</feature>
<dbReference type="EMBL" id="JAPFFF010000006">
    <property type="protein sequence ID" value="KAK8886877.1"/>
    <property type="molecule type" value="Genomic_DNA"/>
</dbReference>
<feature type="compositionally biased region" description="Basic and acidic residues" evidence="10">
    <location>
        <begin position="387"/>
        <end position="396"/>
    </location>
</feature>
<evidence type="ECO:0000256" key="5">
    <source>
        <dbReference type="ARBA" id="ARBA00022763"/>
    </source>
</evidence>
<comment type="caution">
    <text evidence="13">The sequence shown here is derived from an EMBL/GenBank/DDBJ whole genome shotgun (WGS) entry which is preliminary data.</text>
</comment>
<dbReference type="Gene3D" id="1.10.150.20">
    <property type="entry name" value="5' to 3' exonuclease, C-terminal subdomain"/>
    <property type="match status" value="1"/>
</dbReference>
<dbReference type="SUPFAM" id="SSF47807">
    <property type="entry name" value="5' to 3' exonuclease, C-terminal subdomain"/>
    <property type="match status" value="1"/>
</dbReference>
<keyword evidence="7" id="KW-0460">Magnesium</keyword>
<name>A0ABR2K8S4_9EUKA</name>
<evidence type="ECO:0000256" key="3">
    <source>
        <dbReference type="ARBA" id="ARBA00022722"/>
    </source>
</evidence>
<comment type="subcellular location">
    <subcellularLocation>
        <location evidence="2">Nucleus</location>
    </subcellularLocation>
</comment>
<evidence type="ECO:0000256" key="10">
    <source>
        <dbReference type="SAM" id="MobiDB-lite"/>
    </source>
</evidence>